<reference evidence="2" key="2">
    <citation type="journal article" date="2018" name="Plant J.">
        <title>The Sorghum bicolor reference genome: improved assembly, gene annotations, a transcriptome atlas, and signatures of genome organization.</title>
        <authorList>
            <person name="McCormick R.F."/>
            <person name="Truong S.K."/>
            <person name="Sreedasyam A."/>
            <person name="Jenkins J."/>
            <person name="Shu S."/>
            <person name="Sims D."/>
            <person name="Kennedy M."/>
            <person name="Amirebrahimi M."/>
            <person name="Weers B.D."/>
            <person name="McKinley B."/>
            <person name="Mattison A."/>
            <person name="Morishige D.T."/>
            <person name="Grimwood J."/>
            <person name="Schmutz J."/>
            <person name="Mullet J.E."/>
        </authorList>
    </citation>
    <scope>NUCLEOTIDE SEQUENCE [LARGE SCALE GENOMIC DNA]</scope>
    <source>
        <strain evidence="2">cv. BTx623</strain>
    </source>
</reference>
<dbReference type="AlphaFoldDB" id="A0A1W0W0X5"/>
<evidence type="ECO:0000313" key="2">
    <source>
        <dbReference type="Proteomes" id="UP000000768"/>
    </source>
</evidence>
<dbReference type="Proteomes" id="UP000000768">
    <property type="component" value="Chromosome 3"/>
</dbReference>
<sequence length="103" mass="11198">MTSSKIMSPWTAMVRSIKGAQESHHHDGAQRKSVPELFGDHSAVFGSSYHGWPSSTAFPWAHGRMSPQKTARVLSIGRCGALWLLVQLFSASPGSDGCPRVYV</sequence>
<gene>
    <name evidence="1" type="ORF">SORBI_3003G389150</name>
</gene>
<dbReference type="Gramene" id="OQU88037">
    <property type="protein sequence ID" value="OQU88037"/>
    <property type="gene ID" value="SORBI_3003G389150"/>
</dbReference>
<organism evidence="1 2">
    <name type="scientific">Sorghum bicolor</name>
    <name type="common">Sorghum</name>
    <name type="synonym">Sorghum vulgare</name>
    <dbReference type="NCBI Taxonomy" id="4558"/>
    <lineage>
        <taxon>Eukaryota</taxon>
        <taxon>Viridiplantae</taxon>
        <taxon>Streptophyta</taxon>
        <taxon>Embryophyta</taxon>
        <taxon>Tracheophyta</taxon>
        <taxon>Spermatophyta</taxon>
        <taxon>Magnoliopsida</taxon>
        <taxon>Liliopsida</taxon>
        <taxon>Poales</taxon>
        <taxon>Poaceae</taxon>
        <taxon>PACMAD clade</taxon>
        <taxon>Panicoideae</taxon>
        <taxon>Andropogonodae</taxon>
        <taxon>Andropogoneae</taxon>
        <taxon>Sorghinae</taxon>
        <taxon>Sorghum</taxon>
    </lineage>
</organism>
<dbReference type="InParanoid" id="A0A1W0W0X5"/>
<dbReference type="EMBL" id="CM000762">
    <property type="protein sequence ID" value="OQU88037.1"/>
    <property type="molecule type" value="Genomic_DNA"/>
</dbReference>
<protein>
    <submittedName>
        <fullName evidence="1">Uncharacterized protein</fullName>
    </submittedName>
</protein>
<name>A0A1W0W0X5_SORBI</name>
<evidence type="ECO:0000313" key="1">
    <source>
        <dbReference type="EMBL" id="OQU88037.1"/>
    </source>
</evidence>
<proteinExistence type="predicted"/>
<keyword evidence="2" id="KW-1185">Reference proteome</keyword>
<reference evidence="1 2" key="1">
    <citation type="journal article" date="2009" name="Nature">
        <title>The Sorghum bicolor genome and the diversification of grasses.</title>
        <authorList>
            <person name="Paterson A.H."/>
            <person name="Bowers J.E."/>
            <person name="Bruggmann R."/>
            <person name="Dubchak I."/>
            <person name="Grimwood J."/>
            <person name="Gundlach H."/>
            <person name="Haberer G."/>
            <person name="Hellsten U."/>
            <person name="Mitros T."/>
            <person name="Poliakov A."/>
            <person name="Schmutz J."/>
            <person name="Spannagl M."/>
            <person name="Tang H."/>
            <person name="Wang X."/>
            <person name="Wicker T."/>
            <person name="Bharti A.K."/>
            <person name="Chapman J."/>
            <person name="Feltus F.A."/>
            <person name="Gowik U."/>
            <person name="Grigoriev I.V."/>
            <person name="Lyons E."/>
            <person name="Maher C.A."/>
            <person name="Martis M."/>
            <person name="Narechania A."/>
            <person name="Otillar R.P."/>
            <person name="Penning B.W."/>
            <person name="Salamov A.A."/>
            <person name="Wang Y."/>
            <person name="Zhang L."/>
            <person name="Carpita N.C."/>
            <person name="Freeling M."/>
            <person name="Gingle A.R."/>
            <person name="Hash C.T."/>
            <person name="Keller B."/>
            <person name="Klein P."/>
            <person name="Kresovich S."/>
            <person name="McCann M.C."/>
            <person name="Ming R."/>
            <person name="Peterson D.G."/>
            <person name="Mehboob-ur-Rahman"/>
            <person name="Ware D."/>
            <person name="Westhoff P."/>
            <person name="Mayer K.F."/>
            <person name="Messing J."/>
            <person name="Rokhsar D.S."/>
        </authorList>
    </citation>
    <scope>NUCLEOTIDE SEQUENCE [LARGE SCALE GENOMIC DNA]</scope>
    <source>
        <strain evidence="2">cv. BTx623</strain>
    </source>
</reference>
<accession>A0A1W0W0X5</accession>